<dbReference type="InterPro" id="IPR001412">
    <property type="entry name" value="aa-tRNA-synth_I_CS"/>
</dbReference>
<dbReference type="PANTHER" id="PTHR43740">
    <property type="entry name" value="LEUCYL-TRNA SYNTHETASE"/>
    <property type="match status" value="1"/>
</dbReference>
<dbReference type="SUPFAM" id="SSF50677">
    <property type="entry name" value="ValRS/IleRS/LeuRS editing domain"/>
    <property type="match status" value="1"/>
</dbReference>
<evidence type="ECO:0000256" key="1">
    <source>
        <dbReference type="ARBA" id="ARBA00004305"/>
    </source>
</evidence>
<sequence>MSGVPGNAAQAVRKIGKVSQGLIDISKKWKPTTLKGIQTPLSKINLVKNQPESMYILSMFPYPSGMLHMGHLRVYVISDALNRFYQQRGHKVIHPMGWDAFGLPAENAAIERGINPKDWTDENIAKMKEQMGNMLANFSWDREVKTCDPEYYKFTQMIFLKMLENGLAYRKEAEINWDPVDKTVLANEQVDASGHSWRSGALVEKKMLRQWFLKITDYVQPLLEDMKQLKHWPSKVRAMQRHWIGKSEGARVTFKTTDARFPSLSVYTTRVETISVVQFISLSGNHDIVTEYAKTNPELAQYVKDMKGLPDDSKSGFEIPGIKVINPWNQEELPVFVAPYVIDSYANEEGSVGAAVMGVPGHDKRDYEFASENMPNDPIRTCLKPSSDEIEAPFTVPFTAKLAVMDEGTGESVGTPAVEAREDITKILEERGVAKKSSQFKIRDWLISRQRYWGTPIPIIHCHSCGPVPVPESDLPVVLPEIHAIPSKGGNPLANIPEFVDVKCPKCGEDAKRETDTMDTFIDSSWYFFRYLDSKNKNLPFDYENATKNMPVNIYLGGVEHAILHLLYSRFISKFLGAIGMWDGAACKSEPFDRLITQGMVHGKTYVNPENGHFLKPDEIEISESGKTVVKGTAIEPTISYEKMSKSKYNGADPDSCIAAHGPDATRAHILFQAPVNDVLSWDETKIVGVERWLHKNLTLVRRISGFKQFEAGYKTPEGNELNEHEVAFHNDMQKNLRSITDSFERTMALNTVISDYMKITNNLEKASVHQNIRQEMIMQNLQKFTSVLYPVAPSISEEMASVIKENQPELASWNHYEWPEREHITEWSEKHYQVVINGRTKFKFVAEKDLFKKGMEHVYEYLLNHKEGRPYLVNRVYDKMILKYNIVSFVFKKPKKPKMAKKHNRSNDSN</sequence>
<dbReference type="GO" id="GO:0005524">
    <property type="term" value="F:ATP binding"/>
    <property type="evidence" value="ECO:0007669"/>
    <property type="project" value="UniProtKB-KW"/>
</dbReference>
<dbReference type="FunFam" id="3.40.50.620:FF:000003">
    <property type="entry name" value="Leucine--tRNA ligase"/>
    <property type="match status" value="1"/>
</dbReference>
<evidence type="ECO:0000256" key="10">
    <source>
        <dbReference type="ARBA" id="ARBA00047469"/>
    </source>
</evidence>
<evidence type="ECO:0000259" key="14">
    <source>
        <dbReference type="Pfam" id="PF13603"/>
    </source>
</evidence>
<feature type="domain" description="Aminoacyl-tRNA synthetase class Ia" evidence="12">
    <location>
        <begin position="441"/>
        <end position="602"/>
    </location>
</feature>
<keyword evidence="5 11" id="KW-0547">Nucleotide-binding</keyword>
<dbReference type="InterPro" id="IPR025709">
    <property type="entry name" value="Leu_tRNA-synth_edit"/>
</dbReference>
<feature type="domain" description="Leucyl-tRNA synthetase editing" evidence="14">
    <location>
        <begin position="241"/>
        <end position="425"/>
    </location>
</feature>
<comment type="caution">
    <text evidence="15">The sequence shown here is derived from an EMBL/GenBank/DDBJ whole genome shotgun (WGS) entry which is preliminary data.</text>
</comment>
<keyword evidence="16" id="KW-1185">Reference proteome</keyword>
<evidence type="ECO:0000256" key="11">
    <source>
        <dbReference type="RuleBase" id="RU363035"/>
    </source>
</evidence>
<evidence type="ECO:0000256" key="8">
    <source>
        <dbReference type="ARBA" id="ARBA00023146"/>
    </source>
</evidence>
<evidence type="ECO:0000256" key="4">
    <source>
        <dbReference type="ARBA" id="ARBA00022598"/>
    </source>
</evidence>
<dbReference type="Proteomes" id="UP001377567">
    <property type="component" value="Unassembled WGS sequence"/>
</dbReference>
<name>A0AAV5S0A9_MAUHU</name>
<evidence type="ECO:0000313" key="15">
    <source>
        <dbReference type="EMBL" id="GMM57121.1"/>
    </source>
</evidence>
<evidence type="ECO:0000259" key="12">
    <source>
        <dbReference type="Pfam" id="PF00133"/>
    </source>
</evidence>
<dbReference type="GO" id="GO:0005759">
    <property type="term" value="C:mitochondrial matrix"/>
    <property type="evidence" value="ECO:0007669"/>
    <property type="project" value="UniProtKB-SubCell"/>
</dbReference>
<keyword evidence="7 11" id="KW-0648">Protein biosynthesis</keyword>
<dbReference type="PANTHER" id="PTHR43740:SF2">
    <property type="entry name" value="LEUCINE--TRNA LIGASE, MITOCHONDRIAL"/>
    <property type="match status" value="1"/>
</dbReference>
<protein>
    <recommendedName>
        <fullName evidence="3">leucine--tRNA ligase</fullName>
        <ecNumber evidence="3">6.1.1.4</ecNumber>
    </recommendedName>
    <alternativeName>
        <fullName evidence="9">Leucyl-tRNA synthetase</fullName>
    </alternativeName>
</protein>
<dbReference type="SUPFAM" id="SSF52374">
    <property type="entry name" value="Nucleotidylyl transferase"/>
    <property type="match status" value="1"/>
</dbReference>
<dbReference type="Pfam" id="PF09334">
    <property type="entry name" value="tRNA-synt_1g"/>
    <property type="match status" value="1"/>
</dbReference>
<dbReference type="Pfam" id="PF00133">
    <property type="entry name" value="tRNA-synt_1"/>
    <property type="match status" value="1"/>
</dbReference>
<dbReference type="GO" id="GO:0032543">
    <property type="term" value="P:mitochondrial translation"/>
    <property type="evidence" value="ECO:0007669"/>
    <property type="project" value="TreeGrafter"/>
</dbReference>
<dbReference type="AlphaFoldDB" id="A0AAV5S0A9"/>
<evidence type="ECO:0000256" key="5">
    <source>
        <dbReference type="ARBA" id="ARBA00022741"/>
    </source>
</evidence>
<dbReference type="EMBL" id="BTGD01000011">
    <property type="protein sequence ID" value="GMM57121.1"/>
    <property type="molecule type" value="Genomic_DNA"/>
</dbReference>
<keyword evidence="8 11" id="KW-0030">Aminoacyl-tRNA synthetase</keyword>
<dbReference type="NCBIfam" id="TIGR00396">
    <property type="entry name" value="leuS_bact"/>
    <property type="match status" value="1"/>
</dbReference>
<dbReference type="GO" id="GO:0006429">
    <property type="term" value="P:leucyl-tRNA aminoacylation"/>
    <property type="evidence" value="ECO:0007669"/>
    <property type="project" value="InterPro"/>
</dbReference>
<dbReference type="InterPro" id="IPR015413">
    <property type="entry name" value="Methionyl/Leucyl_tRNA_Synth"/>
</dbReference>
<dbReference type="PROSITE" id="PS00178">
    <property type="entry name" value="AA_TRNA_LIGASE_I"/>
    <property type="match status" value="1"/>
</dbReference>
<dbReference type="GO" id="GO:0004823">
    <property type="term" value="F:leucine-tRNA ligase activity"/>
    <property type="evidence" value="ECO:0007669"/>
    <property type="project" value="UniProtKB-EC"/>
</dbReference>
<evidence type="ECO:0000313" key="16">
    <source>
        <dbReference type="Proteomes" id="UP001377567"/>
    </source>
</evidence>
<dbReference type="InterPro" id="IPR002302">
    <property type="entry name" value="Leu-tRNA-ligase"/>
</dbReference>
<comment type="subcellular location">
    <subcellularLocation>
        <location evidence="1">Mitochondrion matrix</location>
    </subcellularLocation>
</comment>
<dbReference type="InterPro" id="IPR014729">
    <property type="entry name" value="Rossmann-like_a/b/a_fold"/>
</dbReference>
<keyword evidence="4 11" id="KW-0436">Ligase</keyword>
<dbReference type="InterPro" id="IPR009080">
    <property type="entry name" value="tRNAsynth_Ia_anticodon-bd"/>
</dbReference>
<dbReference type="EC" id="6.1.1.4" evidence="3"/>
<reference evidence="15 16" key="1">
    <citation type="journal article" date="2023" name="Elife">
        <title>Identification of key yeast species and microbe-microbe interactions impacting larval growth of Drosophila in the wild.</title>
        <authorList>
            <person name="Mure A."/>
            <person name="Sugiura Y."/>
            <person name="Maeda R."/>
            <person name="Honda K."/>
            <person name="Sakurai N."/>
            <person name="Takahashi Y."/>
            <person name="Watada M."/>
            <person name="Katoh T."/>
            <person name="Gotoh A."/>
            <person name="Gotoh Y."/>
            <person name="Taniguchi I."/>
            <person name="Nakamura K."/>
            <person name="Hayashi T."/>
            <person name="Katayama T."/>
            <person name="Uemura T."/>
            <person name="Hattori Y."/>
        </authorList>
    </citation>
    <scope>NUCLEOTIDE SEQUENCE [LARGE SCALE GENOMIC DNA]</scope>
    <source>
        <strain evidence="15 16">KH-74</strain>
    </source>
</reference>
<feature type="domain" description="Methionyl/Leucyl tRNA synthetase" evidence="13">
    <location>
        <begin position="55"/>
        <end position="192"/>
    </location>
</feature>
<dbReference type="SUPFAM" id="SSF47323">
    <property type="entry name" value="Anticodon-binding domain of a subclass of class I aminoacyl-tRNA synthetases"/>
    <property type="match status" value="1"/>
</dbReference>
<dbReference type="Gene3D" id="1.10.730.10">
    <property type="entry name" value="Isoleucyl-tRNA Synthetase, Domain 1"/>
    <property type="match status" value="1"/>
</dbReference>
<evidence type="ECO:0000256" key="2">
    <source>
        <dbReference type="ARBA" id="ARBA00005594"/>
    </source>
</evidence>
<dbReference type="Gene3D" id="3.40.50.620">
    <property type="entry name" value="HUPs"/>
    <property type="match status" value="2"/>
</dbReference>
<comment type="catalytic activity">
    <reaction evidence="10">
        <text>tRNA(Leu) + L-leucine + ATP = L-leucyl-tRNA(Leu) + AMP + diphosphate</text>
        <dbReference type="Rhea" id="RHEA:11688"/>
        <dbReference type="Rhea" id="RHEA-COMP:9613"/>
        <dbReference type="Rhea" id="RHEA-COMP:9622"/>
        <dbReference type="ChEBI" id="CHEBI:30616"/>
        <dbReference type="ChEBI" id="CHEBI:33019"/>
        <dbReference type="ChEBI" id="CHEBI:57427"/>
        <dbReference type="ChEBI" id="CHEBI:78442"/>
        <dbReference type="ChEBI" id="CHEBI:78494"/>
        <dbReference type="ChEBI" id="CHEBI:456215"/>
        <dbReference type="EC" id="6.1.1.4"/>
    </reaction>
</comment>
<comment type="similarity">
    <text evidence="2 11">Belongs to the class-I aminoacyl-tRNA synthetase family.</text>
</comment>
<dbReference type="Pfam" id="PF13603">
    <property type="entry name" value="tRNA-synt_1_2"/>
    <property type="match status" value="1"/>
</dbReference>
<evidence type="ECO:0000259" key="13">
    <source>
        <dbReference type="Pfam" id="PF09334"/>
    </source>
</evidence>
<evidence type="ECO:0000256" key="6">
    <source>
        <dbReference type="ARBA" id="ARBA00022840"/>
    </source>
</evidence>
<proteinExistence type="inferred from homology"/>
<keyword evidence="6 11" id="KW-0067">ATP-binding</keyword>
<dbReference type="FunFam" id="1.10.730.10:FF:000002">
    <property type="entry name" value="Leucine--tRNA ligase"/>
    <property type="match status" value="1"/>
</dbReference>
<evidence type="ECO:0000256" key="7">
    <source>
        <dbReference type="ARBA" id="ARBA00022917"/>
    </source>
</evidence>
<accession>A0AAV5S0A9</accession>
<dbReference type="CDD" id="cd00812">
    <property type="entry name" value="LeuRS_core"/>
    <property type="match status" value="1"/>
</dbReference>
<evidence type="ECO:0000256" key="9">
    <source>
        <dbReference type="ARBA" id="ARBA00030520"/>
    </source>
</evidence>
<organism evidence="15 16">
    <name type="scientific">Maudiozyma humilis</name>
    <name type="common">Sour dough yeast</name>
    <name type="synonym">Kazachstania humilis</name>
    <dbReference type="NCBI Taxonomy" id="51915"/>
    <lineage>
        <taxon>Eukaryota</taxon>
        <taxon>Fungi</taxon>
        <taxon>Dikarya</taxon>
        <taxon>Ascomycota</taxon>
        <taxon>Saccharomycotina</taxon>
        <taxon>Saccharomycetes</taxon>
        <taxon>Saccharomycetales</taxon>
        <taxon>Saccharomycetaceae</taxon>
        <taxon>Maudiozyma</taxon>
    </lineage>
</organism>
<dbReference type="GO" id="GO:0002161">
    <property type="term" value="F:aminoacyl-tRNA deacylase activity"/>
    <property type="evidence" value="ECO:0007669"/>
    <property type="project" value="InterPro"/>
</dbReference>
<dbReference type="InterPro" id="IPR002300">
    <property type="entry name" value="aa-tRNA-synth_Ia"/>
</dbReference>
<dbReference type="InterPro" id="IPR009008">
    <property type="entry name" value="Val/Leu/Ile-tRNA-synth_edit"/>
</dbReference>
<dbReference type="FunFam" id="3.40.50.620:FF:000100">
    <property type="entry name" value="probable leucine--tRNA ligase, mitochondrial"/>
    <property type="match status" value="1"/>
</dbReference>
<gene>
    <name evidence="15" type="ORF">DAKH74_037370</name>
</gene>
<dbReference type="PRINTS" id="PR00985">
    <property type="entry name" value="TRNASYNTHLEU"/>
</dbReference>
<evidence type="ECO:0000256" key="3">
    <source>
        <dbReference type="ARBA" id="ARBA00013164"/>
    </source>
</evidence>